<dbReference type="Gene3D" id="1.10.3680.10">
    <property type="entry name" value="TerB-like"/>
    <property type="match status" value="1"/>
</dbReference>
<dbReference type="STRING" id="522306.CAP2UW1_4464"/>
<dbReference type="AlphaFoldDB" id="C7RRI0"/>
<dbReference type="InterPro" id="IPR007791">
    <property type="entry name" value="DjlA_N"/>
</dbReference>
<evidence type="ECO:0000313" key="2">
    <source>
        <dbReference type="EMBL" id="ACV37691.1"/>
    </source>
</evidence>
<reference evidence="2" key="1">
    <citation type="submission" date="2009-08" db="EMBL/GenBank/DDBJ databases">
        <authorList>
            <consortium name="US DOE Joint Genome Institute"/>
            <person name="Lucas S."/>
            <person name="Copeland A."/>
            <person name="Lapidus A."/>
            <person name="Glavina del Rio T."/>
            <person name="Dalin E."/>
            <person name="Tice H."/>
            <person name="Bruce D."/>
            <person name="Barry K."/>
            <person name="Pitluck S."/>
            <person name="Lowry S."/>
            <person name="Larimer F."/>
            <person name="Land M."/>
            <person name="Hauser L."/>
            <person name="Kyrpides N."/>
            <person name="Ivanova N."/>
            <person name="McMahon K.D."/>
            <person name="Hugenholtz P."/>
        </authorList>
    </citation>
    <scope>NUCLEOTIDE SEQUENCE</scope>
    <source>
        <strain evidence="2">UW-1</strain>
    </source>
</reference>
<dbReference type="SUPFAM" id="SSF158682">
    <property type="entry name" value="TerB-like"/>
    <property type="match status" value="1"/>
</dbReference>
<proteinExistence type="predicted"/>
<evidence type="ECO:0000259" key="1">
    <source>
        <dbReference type="Pfam" id="PF05099"/>
    </source>
</evidence>
<dbReference type="InterPro" id="IPR029024">
    <property type="entry name" value="TerB-like"/>
</dbReference>
<name>C7RRI0_ACCRE</name>
<dbReference type="KEGG" id="app:CAP2UW1_4464"/>
<sequence>MRHYTSDSTQAMARVVSLALLADGGLDNSEIQALQKHSILDNLNIDPETFDQVMHEFCNDILQSARAPNVGQIEIDREVIDHLLGDIRSPELQKEALRAMLDIVNADWSLSGGEAVLVSQAMSLWGLELHHRTPAGGRTDLRQSLHIERQERPPVEGSESALHVERLTLLLNSSVSDAHPAPGSFQ</sequence>
<protein>
    <recommendedName>
        <fullName evidence="1">Co-chaperone DjlA N-terminal domain-containing protein</fullName>
    </recommendedName>
</protein>
<gene>
    <name evidence="2" type="ordered locus">CAP2UW1_4464</name>
</gene>
<dbReference type="eggNOG" id="ENOG5031GAD">
    <property type="taxonomic scope" value="Bacteria"/>
</dbReference>
<dbReference type="OrthoDB" id="8526975at2"/>
<dbReference type="EMBL" id="CP001715">
    <property type="protein sequence ID" value="ACV37691.1"/>
    <property type="molecule type" value="Genomic_DNA"/>
</dbReference>
<feature type="domain" description="Co-chaperone DjlA N-terminal" evidence="1">
    <location>
        <begin position="11"/>
        <end position="128"/>
    </location>
</feature>
<organism evidence="2">
    <name type="scientific">Accumulibacter regalis</name>
    <dbReference type="NCBI Taxonomy" id="522306"/>
    <lineage>
        <taxon>Bacteria</taxon>
        <taxon>Pseudomonadati</taxon>
        <taxon>Pseudomonadota</taxon>
        <taxon>Betaproteobacteria</taxon>
        <taxon>Candidatus Accumulibacter</taxon>
    </lineage>
</organism>
<dbReference type="HOGENOM" id="CLU_124810_0_0_4"/>
<reference evidence="2" key="2">
    <citation type="submission" date="2009-09" db="EMBL/GenBank/DDBJ databases">
        <title>Complete sequence of chromosome of Candidatus Accumulibacter phosphatis clade IIA str. UW-1.</title>
        <authorList>
            <consortium name="US DOE Joint Genome Institute"/>
            <person name="Martin H.G."/>
            <person name="Ivanova N."/>
            <person name="Kunin V."/>
            <person name="Warnecke F."/>
            <person name="Barry K."/>
            <person name="He S."/>
            <person name="Salamov A."/>
            <person name="Szeto E."/>
            <person name="Dalin E."/>
            <person name="Pangilinan J.L."/>
            <person name="Lapidus A."/>
            <person name="Lowry S."/>
            <person name="Kyrpides N.C."/>
            <person name="McMahon K.D."/>
            <person name="Hugenholtz P."/>
        </authorList>
    </citation>
    <scope>NUCLEOTIDE SEQUENCE [LARGE SCALE GENOMIC DNA]</scope>
    <source>
        <strain evidence="2">UW-1</strain>
    </source>
</reference>
<accession>C7RRI0</accession>
<dbReference type="Pfam" id="PF05099">
    <property type="entry name" value="TerB"/>
    <property type="match status" value="1"/>
</dbReference>